<evidence type="ECO:0000313" key="3">
    <source>
        <dbReference type="Proteomes" id="UP000266841"/>
    </source>
</evidence>
<protein>
    <submittedName>
        <fullName evidence="2">Uncharacterized protein</fullName>
    </submittedName>
</protein>
<comment type="caution">
    <text evidence="2">The sequence shown here is derived from an EMBL/GenBank/DDBJ whole genome shotgun (WGS) entry which is preliminary data.</text>
</comment>
<gene>
    <name evidence="2" type="ORF">THAOC_17521</name>
</gene>
<feature type="compositionally biased region" description="Low complexity" evidence="1">
    <location>
        <begin position="23"/>
        <end position="35"/>
    </location>
</feature>
<organism evidence="2 3">
    <name type="scientific">Thalassiosira oceanica</name>
    <name type="common">Marine diatom</name>
    <dbReference type="NCBI Taxonomy" id="159749"/>
    <lineage>
        <taxon>Eukaryota</taxon>
        <taxon>Sar</taxon>
        <taxon>Stramenopiles</taxon>
        <taxon>Ochrophyta</taxon>
        <taxon>Bacillariophyta</taxon>
        <taxon>Coscinodiscophyceae</taxon>
        <taxon>Thalassiosirophycidae</taxon>
        <taxon>Thalassiosirales</taxon>
        <taxon>Thalassiosiraceae</taxon>
        <taxon>Thalassiosira</taxon>
    </lineage>
</organism>
<keyword evidence="3" id="KW-1185">Reference proteome</keyword>
<dbReference type="AlphaFoldDB" id="K0SUF3"/>
<sequence length="236" mass="24398">EVELGAVDAARRRVERVAPGPPRGSARPARVRAAPAPRPREVPVAGGRPGRGAYGRGREGGRVVHGEGRGGVEVVSHVAGHGGREEVEGVGPLPPADDGRADEEGVHRVGPAAAAGVVGVPLSSVPRGVAVLVLVPLLRVPREAERQRPGPVALPERPLRPTPIAVPASAAAPPGARVARVARRPRPVPSFGIGPLPLVPPRRVPPADAEPDADAEPVEWLAADWLAADLERLLVR</sequence>
<feature type="compositionally biased region" description="Basic and acidic residues" evidence="1">
    <location>
        <begin position="97"/>
        <end position="106"/>
    </location>
</feature>
<evidence type="ECO:0000313" key="2">
    <source>
        <dbReference type="EMBL" id="EJK61902.1"/>
    </source>
</evidence>
<feature type="non-terminal residue" evidence="2">
    <location>
        <position position="1"/>
    </location>
</feature>
<name>K0SUF3_THAOC</name>
<evidence type="ECO:0000256" key="1">
    <source>
        <dbReference type="SAM" id="MobiDB-lite"/>
    </source>
</evidence>
<dbReference type="Proteomes" id="UP000266841">
    <property type="component" value="Unassembled WGS sequence"/>
</dbReference>
<dbReference type="EMBL" id="AGNL01019341">
    <property type="protein sequence ID" value="EJK61902.1"/>
    <property type="molecule type" value="Genomic_DNA"/>
</dbReference>
<reference evidence="2 3" key="1">
    <citation type="journal article" date="2012" name="Genome Biol.">
        <title>Genome and low-iron response of an oceanic diatom adapted to chronic iron limitation.</title>
        <authorList>
            <person name="Lommer M."/>
            <person name="Specht M."/>
            <person name="Roy A.S."/>
            <person name="Kraemer L."/>
            <person name="Andreson R."/>
            <person name="Gutowska M.A."/>
            <person name="Wolf J."/>
            <person name="Bergner S.V."/>
            <person name="Schilhabel M.B."/>
            <person name="Klostermeier U.C."/>
            <person name="Beiko R.G."/>
            <person name="Rosenstiel P."/>
            <person name="Hippler M."/>
            <person name="Laroche J."/>
        </authorList>
    </citation>
    <scope>NUCLEOTIDE SEQUENCE [LARGE SCALE GENOMIC DNA]</scope>
    <source>
        <strain evidence="2 3">CCMP1005</strain>
    </source>
</reference>
<feature type="region of interest" description="Disordered" evidence="1">
    <location>
        <begin position="192"/>
        <end position="214"/>
    </location>
</feature>
<feature type="compositionally biased region" description="Basic and acidic residues" evidence="1">
    <location>
        <begin position="56"/>
        <end position="70"/>
    </location>
</feature>
<feature type="region of interest" description="Disordered" evidence="1">
    <location>
        <begin position="1"/>
        <end position="106"/>
    </location>
</feature>
<accession>K0SUF3</accession>
<proteinExistence type="predicted"/>